<dbReference type="AlphaFoldDB" id="A0A1G2FCD2"/>
<name>A0A1G2FCD2_9BACT</name>
<gene>
    <name evidence="2" type="ORF">A2815_00740</name>
</gene>
<feature type="domain" description="DUF5667" evidence="1">
    <location>
        <begin position="91"/>
        <end position="197"/>
    </location>
</feature>
<organism evidence="2 3">
    <name type="scientific">Candidatus Portnoybacteria bacterium RIFCSPHIGHO2_01_FULL_40_12b</name>
    <dbReference type="NCBI Taxonomy" id="1801994"/>
    <lineage>
        <taxon>Bacteria</taxon>
        <taxon>Candidatus Portnoyibacteriota</taxon>
    </lineage>
</organism>
<protein>
    <recommendedName>
        <fullName evidence="1">DUF5667 domain-containing protein</fullName>
    </recommendedName>
</protein>
<dbReference type="Proteomes" id="UP000176974">
    <property type="component" value="Unassembled WGS sequence"/>
</dbReference>
<proteinExistence type="predicted"/>
<dbReference type="EMBL" id="MHMY01000010">
    <property type="protein sequence ID" value="OGZ35517.1"/>
    <property type="molecule type" value="Genomic_DNA"/>
</dbReference>
<comment type="caution">
    <text evidence="2">The sequence shown here is derived from an EMBL/GenBank/DDBJ whole genome shotgun (WGS) entry which is preliminary data.</text>
</comment>
<evidence type="ECO:0000313" key="2">
    <source>
        <dbReference type="EMBL" id="OGZ35517.1"/>
    </source>
</evidence>
<evidence type="ECO:0000313" key="3">
    <source>
        <dbReference type="Proteomes" id="UP000176974"/>
    </source>
</evidence>
<accession>A0A1G2FCD2</accession>
<dbReference type="InterPro" id="IPR043725">
    <property type="entry name" value="DUF5667"/>
</dbReference>
<sequence>MLQEELIQKIKRLKEIKPSEERLDLMRQNLIKQITFESIKSAFLKPASLEPAPRIDFFNWLRPFQPIALTICLILILGGGPWLVSMASQASLPGETLYPVKQATEKIRAGLASEESKAQLQVEFAERRLEELNKITEDSLSPEKKVEKVEEVINDFKDNLAGASLYVKNTPREKVMAMAKKTQRIKENLIKTREEIPSLSEVVQGKVLEAEKIMEEINYQILTTLIKDGKDDDKNTASTTDKEVLIFLEENSFKTITTTDEIIKNLENLEGQE</sequence>
<evidence type="ECO:0000259" key="1">
    <source>
        <dbReference type="Pfam" id="PF18915"/>
    </source>
</evidence>
<dbReference type="Pfam" id="PF18915">
    <property type="entry name" value="DUF5667"/>
    <property type="match status" value="1"/>
</dbReference>
<reference evidence="2 3" key="1">
    <citation type="journal article" date="2016" name="Nat. Commun.">
        <title>Thousands of microbial genomes shed light on interconnected biogeochemical processes in an aquifer system.</title>
        <authorList>
            <person name="Anantharaman K."/>
            <person name="Brown C.T."/>
            <person name="Hug L.A."/>
            <person name="Sharon I."/>
            <person name="Castelle C.J."/>
            <person name="Probst A.J."/>
            <person name="Thomas B.C."/>
            <person name="Singh A."/>
            <person name="Wilkins M.J."/>
            <person name="Karaoz U."/>
            <person name="Brodie E.L."/>
            <person name="Williams K.H."/>
            <person name="Hubbard S.S."/>
            <person name="Banfield J.F."/>
        </authorList>
    </citation>
    <scope>NUCLEOTIDE SEQUENCE [LARGE SCALE GENOMIC DNA]</scope>
</reference>